<comment type="caution">
    <text evidence="13">The sequence shown here is derived from an EMBL/GenBank/DDBJ whole genome shotgun (WGS) entry which is preliminary data.</text>
</comment>
<feature type="transmembrane region" description="Helical" evidence="11">
    <location>
        <begin position="21"/>
        <end position="40"/>
    </location>
</feature>
<keyword evidence="7" id="KW-0653">Protein transport</keyword>
<evidence type="ECO:0000256" key="8">
    <source>
        <dbReference type="ARBA" id="ARBA00022989"/>
    </source>
</evidence>
<keyword evidence="3" id="KW-0813">Transport</keyword>
<evidence type="ECO:0000256" key="9">
    <source>
        <dbReference type="ARBA" id="ARBA00023136"/>
    </source>
</evidence>
<evidence type="ECO:0000256" key="5">
    <source>
        <dbReference type="ARBA" id="ARBA00022519"/>
    </source>
</evidence>
<evidence type="ECO:0000256" key="1">
    <source>
        <dbReference type="ARBA" id="ARBA00004383"/>
    </source>
</evidence>
<dbReference type="NCBIfam" id="TIGR01352">
    <property type="entry name" value="tonB_Cterm"/>
    <property type="match status" value="1"/>
</dbReference>
<dbReference type="GO" id="GO:0055085">
    <property type="term" value="P:transmembrane transport"/>
    <property type="evidence" value="ECO:0007669"/>
    <property type="project" value="InterPro"/>
</dbReference>
<dbReference type="PANTHER" id="PTHR33446">
    <property type="entry name" value="PROTEIN TONB-RELATED"/>
    <property type="match status" value="1"/>
</dbReference>
<feature type="region of interest" description="Disordered" evidence="10">
    <location>
        <begin position="85"/>
        <end position="198"/>
    </location>
</feature>
<evidence type="ECO:0000256" key="2">
    <source>
        <dbReference type="ARBA" id="ARBA00006555"/>
    </source>
</evidence>
<keyword evidence="4" id="KW-1003">Cell membrane</keyword>
<dbReference type="PROSITE" id="PS52015">
    <property type="entry name" value="TONB_CTD"/>
    <property type="match status" value="1"/>
</dbReference>
<evidence type="ECO:0000256" key="7">
    <source>
        <dbReference type="ARBA" id="ARBA00022927"/>
    </source>
</evidence>
<keyword evidence="6 11" id="KW-0812">Transmembrane</keyword>
<feature type="domain" description="TonB C-terminal" evidence="12">
    <location>
        <begin position="188"/>
        <end position="279"/>
    </location>
</feature>
<proteinExistence type="inferred from homology"/>
<dbReference type="AlphaFoldDB" id="A0A0M2V1S7"/>
<dbReference type="Proteomes" id="UP000034954">
    <property type="component" value="Unassembled WGS sequence"/>
</dbReference>
<evidence type="ECO:0000256" key="11">
    <source>
        <dbReference type="SAM" id="Phobius"/>
    </source>
</evidence>
<dbReference type="Gene3D" id="3.30.1150.10">
    <property type="match status" value="1"/>
</dbReference>
<accession>A0A0M2V1S7</accession>
<sequence>MTRERFGYFKIKPGTYGIIKAFILALSIHGALFLVGGKYYGKPVQYSVQSDTGSIDVDLLTAVSQTDTESVQSVTPAMEKQQEVMKAVPQEKPEAPAQPNVATTQSSTPTAERQQVAVETLPKPETDTVMPDASTTERQQETVKITPREEQMARPHPNTDTAQSVASPKEKQHETVKTMPQSSLGTIRTKSRPGYFQNQPPEYPQLARQMRQEGLVILRVEIDSKGIPVQVEVEQSSGYQLLDRAALKAVRHWRFQPERIGDLPVKSVVAIPVRFRLEE</sequence>
<keyword evidence="5" id="KW-0997">Cell inner membrane</keyword>
<dbReference type="InterPro" id="IPR037682">
    <property type="entry name" value="TonB_C"/>
</dbReference>
<gene>
    <name evidence="13" type="ORF">BROFUL_00627</name>
</gene>
<keyword evidence="8 11" id="KW-1133">Transmembrane helix</keyword>
<keyword evidence="14" id="KW-1185">Reference proteome</keyword>
<evidence type="ECO:0000256" key="4">
    <source>
        <dbReference type="ARBA" id="ARBA00022475"/>
    </source>
</evidence>
<name>A0A0M2V1S7_9BACT</name>
<keyword evidence="9 11" id="KW-0472">Membrane</keyword>
<feature type="compositionally biased region" description="Basic and acidic residues" evidence="10">
    <location>
        <begin position="138"/>
        <end position="153"/>
    </location>
</feature>
<evidence type="ECO:0000313" key="14">
    <source>
        <dbReference type="Proteomes" id="UP000034954"/>
    </source>
</evidence>
<feature type="compositionally biased region" description="Polar residues" evidence="10">
    <location>
        <begin position="178"/>
        <end position="188"/>
    </location>
</feature>
<evidence type="ECO:0000313" key="13">
    <source>
        <dbReference type="EMBL" id="KKO20644.1"/>
    </source>
</evidence>
<dbReference type="GO" id="GO:0005886">
    <property type="term" value="C:plasma membrane"/>
    <property type="evidence" value="ECO:0007669"/>
    <property type="project" value="UniProtKB-SubCell"/>
</dbReference>
<reference evidence="13 14" key="1">
    <citation type="journal article" date="2013" name="BMC Microbiol.">
        <title>Identification of the type II cytochrome c maturation pathway in anammox bacteria by comparative genomics.</title>
        <authorList>
            <person name="Ferousi C."/>
            <person name="Speth D.R."/>
            <person name="Reimann J."/>
            <person name="Op den Camp H.J."/>
            <person name="Allen J.W."/>
            <person name="Keltjens J.T."/>
            <person name="Jetten M.S."/>
        </authorList>
    </citation>
    <scope>NUCLEOTIDE SEQUENCE [LARGE SCALE GENOMIC DNA]</scope>
    <source>
        <strain evidence="13">RU1</strain>
    </source>
</reference>
<protein>
    <submittedName>
        <fullName evidence="13">Transport protein TonB</fullName>
    </submittedName>
</protein>
<evidence type="ECO:0000259" key="12">
    <source>
        <dbReference type="PROSITE" id="PS52015"/>
    </source>
</evidence>
<evidence type="ECO:0000256" key="10">
    <source>
        <dbReference type="SAM" id="MobiDB-lite"/>
    </source>
</evidence>
<evidence type="ECO:0000256" key="6">
    <source>
        <dbReference type="ARBA" id="ARBA00022692"/>
    </source>
</evidence>
<dbReference type="SUPFAM" id="SSF74653">
    <property type="entry name" value="TolA/TonB C-terminal domain"/>
    <property type="match status" value="1"/>
</dbReference>
<comment type="similarity">
    <text evidence="2">Belongs to the TonB family.</text>
</comment>
<dbReference type="GO" id="GO:0015031">
    <property type="term" value="P:protein transport"/>
    <property type="evidence" value="ECO:0007669"/>
    <property type="project" value="UniProtKB-KW"/>
</dbReference>
<feature type="compositionally biased region" description="Polar residues" evidence="10">
    <location>
        <begin position="100"/>
        <end position="113"/>
    </location>
</feature>
<dbReference type="EMBL" id="LAQJ01000086">
    <property type="protein sequence ID" value="KKO20644.1"/>
    <property type="molecule type" value="Genomic_DNA"/>
</dbReference>
<comment type="subcellular location">
    <subcellularLocation>
        <location evidence="1">Cell inner membrane</location>
        <topology evidence="1">Single-pass membrane protein</topology>
        <orientation evidence="1">Periplasmic side</orientation>
    </subcellularLocation>
</comment>
<dbReference type="InterPro" id="IPR006260">
    <property type="entry name" value="TonB/TolA_C"/>
</dbReference>
<dbReference type="InterPro" id="IPR051045">
    <property type="entry name" value="TonB-dependent_transducer"/>
</dbReference>
<evidence type="ECO:0000256" key="3">
    <source>
        <dbReference type="ARBA" id="ARBA00022448"/>
    </source>
</evidence>
<organism evidence="13 14">
    <name type="scientific">Candidatus Brocadia fulgida</name>
    <dbReference type="NCBI Taxonomy" id="380242"/>
    <lineage>
        <taxon>Bacteria</taxon>
        <taxon>Pseudomonadati</taxon>
        <taxon>Planctomycetota</taxon>
        <taxon>Candidatus Brocadiia</taxon>
        <taxon>Candidatus Brocadiales</taxon>
        <taxon>Candidatus Brocadiaceae</taxon>
        <taxon>Candidatus Brocadia</taxon>
    </lineage>
</organism>
<dbReference type="Pfam" id="PF03544">
    <property type="entry name" value="TonB_C"/>
    <property type="match status" value="1"/>
</dbReference>